<dbReference type="Proteomes" id="UP001177023">
    <property type="component" value="Unassembled WGS sequence"/>
</dbReference>
<feature type="region of interest" description="Disordered" evidence="1">
    <location>
        <begin position="263"/>
        <end position="282"/>
    </location>
</feature>
<dbReference type="GO" id="GO:0006644">
    <property type="term" value="P:phospholipid metabolic process"/>
    <property type="evidence" value="ECO:0007669"/>
    <property type="project" value="InterPro"/>
</dbReference>
<comment type="caution">
    <text evidence="3">The sequence shown here is derived from an EMBL/GenBank/DDBJ whole genome shotgun (WGS) entry which is preliminary data.</text>
</comment>
<gene>
    <name evidence="3" type="ORF">MSPICULIGERA_LOCUS11384</name>
</gene>
<evidence type="ECO:0000313" key="3">
    <source>
        <dbReference type="EMBL" id="CAJ0573014.1"/>
    </source>
</evidence>
<dbReference type="PANTHER" id="PTHR34228:SF3">
    <property type="entry name" value="PHOSPHOLIPASE A2-LIKE PROTEIN Y52B11A.8"/>
    <property type="match status" value="1"/>
</dbReference>
<accession>A0AA36G4W2</accession>
<evidence type="ECO:0000313" key="4">
    <source>
        <dbReference type="Proteomes" id="UP001177023"/>
    </source>
</evidence>
<dbReference type="PANTHER" id="PTHR34228">
    <property type="entry name" value="PROTEIN CBG09474-RELATED"/>
    <property type="match status" value="1"/>
</dbReference>
<feature type="non-terminal residue" evidence="3">
    <location>
        <position position="1"/>
    </location>
</feature>
<reference evidence="3" key="1">
    <citation type="submission" date="2023-06" db="EMBL/GenBank/DDBJ databases">
        <authorList>
            <person name="Delattre M."/>
        </authorList>
    </citation>
    <scope>NUCLEOTIDE SEQUENCE</scope>
    <source>
        <strain evidence="3">AF72</strain>
    </source>
</reference>
<dbReference type="SUPFAM" id="SSF48619">
    <property type="entry name" value="Phospholipase A2, PLA2"/>
    <property type="match status" value="2"/>
</dbReference>
<dbReference type="InterPro" id="IPR053322">
    <property type="entry name" value="PLA2-like"/>
</dbReference>
<dbReference type="InterPro" id="IPR036444">
    <property type="entry name" value="PLipase_A2_dom_sf"/>
</dbReference>
<feature type="chain" id="PRO_5041360909" description="Phospholipase A(2)" evidence="2">
    <location>
        <begin position="22"/>
        <end position="282"/>
    </location>
</feature>
<proteinExistence type="predicted"/>
<name>A0AA36G4W2_9BILA</name>
<sequence>MPRSMFWAFLGLLLHMQIADGISAKYQQESSSSEEEDSNWQCGTDFITKAMSEGQVETDCPTLKVPINNCCLAHDNCYDQQLGRKYCDDIFCHCLLVATEPAEICFKEDAPLFCSLVRQFGEAAYNRHNLFALFSPFTLFTRPDPGLALKGSPQPISQGSTLNSSILPDWWQCGSNDANRLAAYESIDGACSVLAEVVNNCCLAHDHCYSRQLGQEYCDDMFCDCHLIATKGWFICHTVVVPGFCSLVRNFGDAAYKASATPGPKALLPPGDAQHQGDSTHS</sequence>
<dbReference type="EMBL" id="CATQJA010002612">
    <property type="protein sequence ID" value="CAJ0573014.1"/>
    <property type="molecule type" value="Genomic_DNA"/>
</dbReference>
<evidence type="ECO:0000256" key="2">
    <source>
        <dbReference type="SAM" id="SignalP"/>
    </source>
</evidence>
<protein>
    <recommendedName>
        <fullName evidence="5">Phospholipase A(2)</fullName>
    </recommendedName>
</protein>
<organism evidence="3 4">
    <name type="scientific">Mesorhabditis spiculigera</name>
    <dbReference type="NCBI Taxonomy" id="96644"/>
    <lineage>
        <taxon>Eukaryota</taxon>
        <taxon>Metazoa</taxon>
        <taxon>Ecdysozoa</taxon>
        <taxon>Nematoda</taxon>
        <taxon>Chromadorea</taxon>
        <taxon>Rhabditida</taxon>
        <taxon>Rhabditina</taxon>
        <taxon>Rhabditomorpha</taxon>
        <taxon>Rhabditoidea</taxon>
        <taxon>Rhabditidae</taxon>
        <taxon>Mesorhabditinae</taxon>
        <taxon>Mesorhabditis</taxon>
    </lineage>
</organism>
<dbReference type="GO" id="GO:0050482">
    <property type="term" value="P:arachidonate secretion"/>
    <property type="evidence" value="ECO:0007669"/>
    <property type="project" value="InterPro"/>
</dbReference>
<evidence type="ECO:0008006" key="5">
    <source>
        <dbReference type="Google" id="ProtNLM"/>
    </source>
</evidence>
<keyword evidence="4" id="KW-1185">Reference proteome</keyword>
<dbReference type="AlphaFoldDB" id="A0AA36G4W2"/>
<evidence type="ECO:0000256" key="1">
    <source>
        <dbReference type="SAM" id="MobiDB-lite"/>
    </source>
</evidence>
<feature type="signal peptide" evidence="2">
    <location>
        <begin position="1"/>
        <end position="21"/>
    </location>
</feature>
<dbReference type="GO" id="GO:0004623">
    <property type="term" value="F:phospholipase A2 activity"/>
    <property type="evidence" value="ECO:0007669"/>
    <property type="project" value="InterPro"/>
</dbReference>
<keyword evidence="2" id="KW-0732">Signal</keyword>